<evidence type="ECO:0000313" key="2">
    <source>
        <dbReference type="EMBL" id="KAF7273127.1"/>
    </source>
</evidence>
<evidence type="ECO:0000256" key="1">
    <source>
        <dbReference type="SAM" id="MobiDB-lite"/>
    </source>
</evidence>
<feature type="compositionally biased region" description="Basic and acidic residues" evidence="1">
    <location>
        <begin position="118"/>
        <end position="132"/>
    </location>
</feature>
<keyword evidence="3" id="KW-1185">Reference proteome</keyword>
<comment type="caution">
    <text evidence="2">The sequence shown here is derived from an EMBL/GenBank/DDBJ whole genome shotgun (WGS) entry which is preliminary data.</text>
</comment>
<organism evidence="2 3">
    <name type="scientific">Rhynchophorus ferrugineus</name>
    <name type="common">Red palm weevil</name>
    <name type="synonym">Curculio ferrugineus</name>
    <dbReference type="NCBI Taxonomy" id="354439"/>
    <lineage>
        <taxon>Eukaryota</taxon>
        <taxon>Metazoa</taxon>
        <taxon>Ecdysozoa</taxon>
        <taxon>Arthropoda</taxon>
        <taxon>Hexapoda</taxon>
        <taxon>Insecta</taxon>
        <taxon>Pterygota</taxon>
        <taxon>Neoptera</taxon>
        <taxon>Endopterygota</taxon>
        <taxon>Coleoptera</taxon>
        <taxon>Polyphaga</taxon>
        <taxon>Cucujiformia</taxon>
        <taxon>Curculionidae</taxon>
        <taxon>Dryophthorinae</taxon>
        <taxon>Rhynchophorus</taxon>
    </lineage>
</organism>
<dbReference type="AlphaFoldDB" id="A0A834I5M9"/>
<feature type="region of interest" description="Disordered" evidence="1">
    <location>
        <begin position="109"/>
        <end position="132"/>
    </location>
</feature>
<accession>A0A834I5M9</accession>
<name>A0A834I5M9_RHYFE</name>
<sequence length="192" mass="22157">MRRCRSALCHYVSQHHTPHFIRRVAKERSFAGACIRFLVDFHIRDLWTTKKKKKERKWEKEQRERLGDNPLYMVRASIVTLASVGRCFVKRSSISNQIEPFNSEKWTFDNTTPTSGKVAEKTEERRETKNDRKIKGAPIASDTNKSGTVPVGSTPWHKEPLFWVPPRIIRVVPLHQRAGSVGALRTGLHTDL</sequence>
<gene>
    <name evidence="2" type="ORF">GWI33_014142</name>
</gene>
<protein>
    <submittedName>
        <fullName evidence="2">Uncharacterized protein</fullName>
    </submittedName>
</protein>
<proteinExistence type="predicted"/>
<dbReference type="EMBL" id="JAACXV010013553">
    <property type="protein sequence ID" value="KAF7273127.1"/>
    <property type="molecule type" value="Genomic_DNA"/>
</dbReference>
<reference evidence="2" key="1">
    <citation type="submission" date="2020-08" db="EMBL/GenBank/DDBJ databases">
        <title>Genome sequencing and assembly of the red palm weevil Rhynchophorus ferrugineus.</title>
        <authorList>
            <person name="Dias G.B."/>
            <person name="Bergman C.M."/>
            <person name="Manee M."/>
        </authorList>
    </citation>
    <scope>NUCLEOTIDE SEQUENCE</scope>
    <source>
        <strain evidence="2">AA-2017</strain>
        <tissue evidence="2">Whole larva</tissue>
    </source>
</reference>
<evidence type="ECO:0000313" key="3">
    <source>
        <dbReference type="Proteomes" id="UP000625711"/>
    </source>
</evidence>
<dbReference type="Proteomes" id="UP000625711">
    <property type="component" value="Unassembled WGS sequence"/>
</dbReference>